<gene>
    <name evidence="1" type="ORF">MCNOR_2876</name>
</gene>
<evidence type="ECO:0000313" key="2">
    <source>
        <dbReference type="Proteomes" id="UP001158598"/>
    </source>
</evidence>
<proteinExistence type="predicted"/>
<dbReference type="EMBL" id="OX458332">
    <property type="protein sequence ID" value="CAI8871337.1"/>
    <property type="molecule type" value="Genomic_DNA"/>
</dbReference>
<sequence>MLSIGALAHGKDSISDLETSVCGIVREPPAFRQFPRAAGAPDARRIRPIRSRRFQTVGDFLAR</sequence>
<reference evidence="1" key="1">
    <citation type="submission" date="2023-03" db="EMBL/GenBank/DDBJ databases">
        <authorList>
            <person name="Pearce D."/>
        </authorList>
    </citation>
    <scope>NUCLEOTIDE SEQUENCE</scope>
    <source>
        <strain evidence="1">Mc</strain>
    </source>
</reference>
<evidence type="ECO:0000313" key="1">
    <source>
        <dbReference type="EMBL" id="CAI8871337.1"/>
    </source>
</evidence>
<protein>
    <submittedName>
        <fullName evidence="1">Uncharacterized protein</fullName>
    </submittedName>
</protein>
<dbReference type="AlphaFoldDB" id="A0AA35XUL7"/>
<name>A0AA35XUL7_METCP</name>
<dbReference type="Proteomes" id="UP001158598">
    <property type="component" value="Chromosome"/>
</dbReference>
<accession>A0AA35XUL7</accession>
<organism evidence="1 2">
    <name type="scientific">Methylococcus capsulatus</name>
    <dbReference type="NCBI Taxonomy" id="414"/>
    <lineage>
        <taxon>Bacteria</taxon>
        <taxon>Pseudomonadati</taxon>
        <taxon>Pseudomonadota</taxon>
        <taxon>Gammaproteobacteria</taxon>
        <taxon>Methylococcales</taxon>
        <taxon>Methylococcaceae</taxon>
        <taxon>Methylococcus</taxon>
    </lineage>
</organism>